<reference evidence="3" key="2">
    <citation type="journal article" date="2023" name="Plants (Basel)">
        <title>Annotation of the Turnera subulata (Passifloraceae) Draft Genome Reveals the S-Locus Evolved after the Divergence of Turneroideae from Passifloroideae in a Stepwise Manner.</title>
        <authorList>
            <person name="Henning P.M."/>
            <person name="Roalson E.H."/>
            <person name="Mir W."/>
            <person name="McCubbin A.G."/>
            <person name="Shore J.S."/>
        </authorList>
    </citation>
    <scope>NUCLEOTIDE SEQUENCE</scope>
    <source>
        <strain evidence="3">F60SS</strain>
    </source>
</reference>
<gene>
    <name evidence="3" type="ORF">Tsubulata_019483</name>
</gene>
<dbReference type="Proteomes" id="UP001141552">
    <property type="component" value="Unassembled WGS sequence"/>
</dbReference>
<organism evidence="3 4">
    <name type="scientific">Turnera subulata</name>
    <dbReference type="NCBI Taxonomy" id="218843"/>
    <lineage>
        <taxon>Eukaryota</taxon>
        <taxon>Viridiplantae</taxon>
        <taxon>Streptophyta</taxon>
        <taxon>Embryophyta</taxon>
        <taxon>Tracheophyta</taxon>
        <taxon>Spermatophyta</taxon>
        <taxon>Magnoliopsida</taxon>
        <taxon>eudicotyledons</taxon>
        <taxon>Gunneridae</taxon>
        <taxon>Pentapetalae</taxon>
        <taxon>rosids</taxon>
        <taxon>fabids</taxon>
        <taxon>Malpighiales</taxon>
        <taxon>Passifloraceae</taxon>
        <taxon>Turnera</taxon>
    </lineage>
</organism>
<comment type="caution">
    <text evidence="3">The sequence shown here is derived from an EMBL/GenBank/DDBJ whole genome shotgun (WGS) entry which is preliminary data.</text>
</comment>
<dbReference type="EMBL" id="JAKUCV010007686">
    <property type="protein sequence ID" value="KAJ4822375.1"/>
    <property type="molecule type" value="Genomic_DNA"/>
</dbReference>
<name>A0A9Q0IZQ1_9ROSI</name>
<dbReference type="AlphaFoldDB" id="A0A9Q0IZQ1"/>
<evidence type="ECO:0000313" key="3">
    <source>
        <dbReference type="EMBL" id="KAJ4822375.1"/>
    </source>
</evidence>
<evidence type="ECO:0000256" key="1">
    <source>
        <dbReference type="ARBA" id="ARBA00022614"/>
    </source>
</evidence>
<dbReference type="InterPro" id="IPR011713">
    <property type="entry name" value="Leu-rich_rpt_3"/>
</dbReference>
<dbReference type="InterPro" id="IPR044974">
    <property type="entry name" value="Disease_R_plants"/>
</dbReference>
<dbReference type="PANTHER" id="PTHR11017:SF479">
    <property type="entry name" value="DISEASE RESISTANCE PROTEIN (TIR-NBS-LRR CLASS) FAMILY"/>
    <property type="match status" value="1"/>
</dbReference>
<keyword evidence="4" id="KW-1185">Reference proteome</keyword>
<dbReference type="Pfam" id="PF07725">
    <property type="entry name" value="LRR_3"/>
    <property type="match status" value="1"/>
</dbReference>
<evidence type="ECO:0000256" key="2">
    <source>
        <dbReference type="ARBA" id="ARBA00022737"/>
    </source>
</evidence>
<reference evidence="3" key="1">
    <citation type="submission" date="2022-02" db="EMBL/GenBank/DDBJ databases">
        <authorList>
            <person name="Henning P.M."/>
            <person name="McCubbin A.G."/>
            <person name="Shore J.S."/>
        </authorList>
    </citation>
    <scope>NUCLEOTIDE SEQUENCE</scope>
    <source>
        <strain evidence="3">F60SS</strain>
        <tissue evidence="3">Leaves</tissue>
    </source>
</reference>
<dbReference type="PANTHER" id="PTHR11017">
    <property type="entry name" value="LEUCINE-RICH REPEAT-CONTAINING PROTEIN"/>
    <property type="match status" value="1"/>
</dbReference>
<evidence type="ECO:0000313" key="4">
    <source>
        <dbReference type="Proteomes" id="UP001141552"/>
    </source>
</evidence>
<protein>
    <submittedName>
        <fullName evidence="3">Uncharacterized protein</fullName>
    </submittedName>
</protein>
<keyword evidence="1" id="KW-0433">Leucine-rich repeat</keyword>
<accession>A0A9Q0IZQ1</accession>
<keyword evidence="2" id="KW-0677">Repeat</keyword>
<sequence length="405" mass="46534">MYTSPFSTKVSAYLLFLTDNLISGRSEAELVEDIVNDVVRKLNRMFGCEKCRGDLVGIEYRVKQCQLQRSNPSTFWRAPVSFNVLSYLHWEEFPSKCLATNFCAENLIDIILTQSKLKRLWKGKQVLQTQELPGNHRFDGIYVHSSSNRLYKTQEYSTQHRESEIIGKPLFGRNCGVNPLVYGPSVAYPPWKETTWRHYQRVSSSYCKRLRFLPKLPPSLETLRANDCDSLKTYLNNIRSIKCLQLQISCQEVKFHNGFTAKADTENDAGNELETLEEVGYSLSTSTHYADSLKLDHLVLWYTNESQEFFNKFRGEEACFEFKDAAKYSKVKKCGVCVLMMGWTVKALVIAVKEAAAMILRWEPKTNNLRDQSRADTIVGSSHLTLIGISIHLLNRNHLKSMYLS</sequence>
<dbReference type="GO" id="GO:0006952">
    <property type="term" value="P:defense response"/>
    <property type="evidence" value="ECO:0007669"/>
    <property type="project" value="InterPro"/>
</dbReference>
<proteinExistence type="predicted"/>